<dbReference type="GO" id="GO:0015097">
    <property type="term" value="F:mercury ion transmembrane transporter activity"/>
    <property type="evidence" value="ECO:0007669"/>
    <property type="project" value="InterPro"/>
</dbReference>
<dbReference type="CDD" id="cd00371">
    <property type="entry name" value="HMA"/>
    <property type="match status" value="1"/>
</dbReference>
<feature type="transmembrane region" description="Helical" evidence="15">
    <location>
        <begin position="46"/>
        <end position="63"/>
    </location>
</feature>
<evidence type="ECO:0000256" key="14">
    <source>
        <dbReference type="ARBA" id="ARBA00045720"/>
    </source>
</evidence>
<proteinExistence type="inferred from homology"/>
<dbReference type="OrthoDB" id="1493145at2"/>
<keyword evidence="4" id="KW-0813">Transport</keyword>
<evidence type="ECO:0000256" key="7">
    <source>
        <dbReference type="ARBA" id="ARBA00022519"/>
    </source>
</evidence>
<dbReference type="Proteomes" id="UP000310406">
    <property type="component" value="Unassembled WGS sequence"/>
</dbReference>
<dbReference type="RefSeq" id="WP_136567523.1">
    <property type="nucleotide sequence ID" value="NZ_SNTZ01000016.1"/>
</dbReference>
<keyword evidence="18" id="KW-1185">Reference proteome</keyword>
<dbReference type="InterPro" id="IPR006121">
    <property type="entry name" value="HMA_dom"/>
</dbReference>
<evidence type="ECO:0000256" key="5">
    <source>
        <dbReference type="ARBA" id="ARBA00022466"/>
    </source>
</evidence>
<dbReference type="Pfam" id="PF02411">
    <property type="entry name" value="MerT"/>
    <property type="match status" value="1"/>
</dbReference>
<evidence type="ECO:0000259" key="16">
    <source>
        <dbReference type="PROSITE" id="PS50846"/>
    </source>
</evidence>
<dbReference type="GO" id="GO:0005886">
    <property type="term" value="C:plasma membrane"/>
    <property type="evidence" value="ECO:0007669"/>
    <property type="project" value="UniProtKB-SubCell"/>
</dbReference>
<keyword evidence="6" id="KW-1003">Cell membrane</keyword>
<dbReference type="InterPro" id="IPR036163">
    <property type="entry name" value="HMA_dom_sf"/>
</dbReference>
<evidence type="ECO:0000256" key="11">
    <source>
        <dbReference type="ARBA" id="ARBA00022989"/>
    </source>
</evidence>
<evidence type="ECO:0000256" key="4">
    <source>
        <dbReference type="ARBA" id="ARBA00022448"/>
    </source>
</evidence>
<dbReference type="EMBL" id="SNTZ01000016">
    <property type="protein sequence ID" value="THV57077.1"/>
    <property type="molecule type" value="Genomic_DNA"/>
</dbReference>
<evidence type="ECO:0000256" key="3">
    <source>
        <dbReference type="ARBA" id="ARBA00017053"/>
    </source>
</evidence>
<dbReference type="GO" id="GO:0046872">
    <property type="term" value="F:metal ion binding"/>
    <property type="evidence" value="ECO:0007669"/>
    <property type="project" value="UniProtKB-KW"/>
</dbReference>
<name>A0A4S8RFM7_9FLAO</name>
<feature type="domain" description="HMA" evidence="16">
    <location>
        <begin position="128"/>
        <end position="194"/>
    </location>
</feature>
<dbReference type="NCBIfam" id="NF033556">
    <property type="entry name" value="MerTP_fusion"/>
    <property type="match status" value="1"/>
</dbReference>
<dbReference type="AlphaFoldDB" id="A0A4S8RFM7"/>
<feature type="transmembrane region" description="Helical" evidence="15">
    <location>
        <begin position="7"/>
        <end position="31"/>
    </location>
</feature>
<evidence type="ECO:0000256" key="15">
    <source>
        <dbReference type="SAM" id="Phobius"/>
    </source>
</evidence>
<evidence type="ECO:0000256" key="9">
    <source>
        <dbReference type="ARBA" id="ARBA00022723"/>
    </source>
</evidence>
<evidence type="ECO:0000256" key="12">
    <source>
        <dbReference type="ARBA" id="ARBA00023136"/>
    </source>
</evidence>
<organism evidence="17 18">
    <name type="scientific">Flagellimonas alvinocaridis</name>
    <dbReference type="NCBI Taxonomy" id="2530200"/>
    <lineage>
        <taxon>Bacteria</taxon>
        <taxon>Pseudomonadati</taxon>
        <taxon>Bacteroidota</taxon>
        <taxon>Flavobacteriia</taxon>
        <taxon>Flavobacteriales</taxon>
        <taxon>Flavobacteriaceae</taxon>
        <taxon>Flagellimonas</taxon>
    </lineage>
</organism>
<evidence type="ECO:0000256" key="2">
    <source>
        <dbReference type="ARBA" id="ARBA00008224"/>
    </source>
</evidence>
<keyword evidence="12 15" id="KW-0472">Membrane</keyword>
<dbReference type="PROSITE" id="PS50846">
    <property type="entry name" value="HMA_2"/>
    <property type="match status" value="1"/>
</dbReference>
<reference evidence="17 18" key="1">
    <citation type="submission" date="2019-03" db="EMBL/GenBank/DDBJ databases">
        <title>Muricauda SCR12 sp.nov, a marine bacterium isolated from Pacific Ocean:the Okinawa trough.</title>
        <authorList>
            <person name="Liu L."/>
        </authorList>
    </citation>
    <scope>NUCLEOTIDE SEQUENCE [LARGE SCALE GENOMIC DNA]</scope>
    <source>
        <strain evidence="17 18">SCR12</strain>
    </source>
</reference>
<gene>
    <name evidence="17" type="primary">merTP</name>
    <name evidence="17" type="ORF">EZV76_15785</name>
</gene>
<comment type="subcellular location">
    <subcellularLocation>
        <location evidence="1">Cell inner membrane</location>
        <topology evidence="1">Multi-pass membrane protein</topology>
    </subcellularLocation>
</comment>
<keyword evidence="11 15" id="KW-1133">Transmembrane helix</keyword>
<dbReference type="Gene3D" id="3.30.70.100">
    <property type="match status" value="1"/>
</dbReference>
<keyword evidence="8 15" id="KW-0812">Transmembrane</keyword>
<keyword evidence="10" id="KW-0476">Mercury</keyword>
<comment type="similarity">
    <text evidence="2">Belongs to the MerT family.</text>
</comment>
<feature type="transmembrane region" description="Helical" evidence="15">
    <location>
        <begin position="90"/>
        <end position="112"/>
    </location>
</feature>
<dbReference type="Gene3D" id="1.10.287.910">
    <property type="entry name" value="bacterial mercury transporter, merf"/>
    <property type="match status" value="1"/>
</dbReference>
<dbReference type="FunFam" id="3.30.70.100:FF:000001">
    <property type="entry name" value="ATPase copper transporting beta"/>
    <property type="match status" value="1"/>
</dbReference>
<dbReference type="InterPro" id="IPR003457">
    <property type="entry name" value="Transprt_MerT"/>
</dbReference>
<comment type="function">
    <text evidence="14">Involved in mercury resistance. Probably transfers a mercuric ion from the periplasmic Hg(2+)-binding protein MerP to the cytoplasmic mercuric reductase MerA.</text>
</comment>
<dbReference type="SUPFAM" id="SSF55008">
    <property type="entry name" value="HMA, heavy metal-associated domain"/>
    <property type="match status" value="1"/>
</dbReference>
<keyword evidence="5" id="KW-0475">Mercuric resistance</keyword>
<keyword evidence="9" id="KW-0479">Metal-binding</keyword>
<evidence type="ECO:0000313" key="18">
    <source>
        <dbReference type="Proteomes" id="UP000310406"/>
    </source>
</evidence>
<evidence type="ECO:0000256" key="10">
    <source>
        <dbReference type="ARBA" id="ARBA00022914"/>
    </source>
</evidence>
<accession>A0A4S8RFM7</accession>
<keyword evidence="7" id="KW-0997">Cell inner membrane</keyword>
<evidence type="ECO:0000256" key="8">
    <source>
        <dbReference type="ARBA" id="ARBA00022692"/>
    </source>
</evidence>
<protein>
    <recommendedName>
        <fullName evidence="3">Mercuric transport protein MerT</fullName>
    </recommendedName>
    <alternativeName>
        <fullName evidence="13">Mercury ion transport protein</fullName>
    </alternativeName>
</protein>
<sequence length="199" mass="21936">MKKDGNLIGAGIITAFTASICCITPVLALMAGTSGIASTFSWLEPARPYFIGITILVLGFAWYRKLRQPKGIDCNCELPQKTKFTQTKTFLGIITAFTILMMAFPNYAHIFYPRTQKQVIIVDQSNIHTMEFTISGMTCTGCEAHVDHEVNKLPGILSTTTSYENKNSIVEFDTSKITVEDIEASINSTGYTVTGKNEK</sequence>
<comment type="caution">
    <text evidence="17">The sequence shown here is derived from an EMBL/GenBank/DDBJ whole genome shotgun (WGS) entry which is preliminary data.</text>
</comment>
<evidence type="ECO:0000256" key="13">
    <source>
        <dbReference type="ARBA" id="ARBA00030934"/>
    </source>
</evidence>
<dbReference type="Pfam" id="PF00403">
    <property type="entry name" value="HMA"/>
    <property type="match status" value="1"/>
</dbReference>
<evidence type="ECO:0000256" key="6">
    <source>
        <dbReference type="ARBA" id="ARBA00022475"/>
    </source>
</evidence>
<evidence type="ECO:0000313" key="17">
    <source>
        <dbReference type="EMBL" id="THV57077.1"/>
    </source>
</evidence>
<evidence type="ECO:0000256" key="1">
    <source>
        <dbReference type="ARBA" id="ARBA00004429"/>
    </source>
</evidence>